<feature type="domain" description="Ig-like" evidence="1">
    <location>
        <begin position="192"/>
        <end position="264"/>
    </location>
</feature>
<evidence type="ECO:0000313" key="2">
    <source>
        <dbReference type="EMBL" id="CAG5888373.1"/>
    </source>
</evidence>
<evidence type="ECO:0000313" key="3">
    <source>
        <dbReference type="Proteomes" id="UP000677803"/>
    </source>
</evidence>
<dbReference type="SMART" id="SM00408">
    <property type="entry name" value="IGc2"/>
    <property type="match status" value="2"/>
</dbReference>
<organism evidence="2 3">
    <name type="scientific">Menidia menidia</name>
    <name type="common">Atlantic silverside</name>
    <dbReference type="NCBI Taxonomy" id="238744"/>
    <lineage>
        <taxon>Eukaryota</taxon>
        <taxon>Metazoa</taxon>
        <taxon>Chordata</taxon>
        <taxon>Craniata</taxon>
        <taxon>Vertebrata</taxon>
        <taxon>Euteleostomi</taxon>
        <taxon>Actinopterygii</taxon>
        <taxon>Neopterygii</taxon>
        <taxon>Teleostei</taxon>
        <taxon>Neoteleostei</taxon>
        <taxon>Acanthomorphata</taxon>
        <taxon>Ovalentaria</taxon>
        <taxon>Atherinomorphae</taxon>
        <taxon>Atheriniformes</taxon>
        <taxon>Atherinopsidae</taxon>
        <taxon>Menidiinae</taxon>
        <taxon>Menidia</taxon>
    </lineage>
</organism>
<name>A0A8S4AY50_9TELE</name>
<dbReference type="PANTHER" id="PTHR23267">
    <property type="entry name" value="IMMUNOGLOBULIN LIGHT CHAIN"/>
    <property type="match status" value="1"/>
</dbReference>
<evidence type="ECO:0000259" key="1">
    <source>
        <dbReference type="PROSITE" id="PS50835"/>
    </source>
</evidence>
<dbReference type="FunFam" id="2.60.40.10:FF:001230">
    <property type="entry name" value="Immunoglobulin kappa variable 8-16"/>
    <property type="match status" value="1"/>
</dbReference>
<comment type="caution">
    <text evidence="2">The sequence shown here is derived from an EMBL/GenBank/DDBJ whole genome shotgun (WGS) entry which is preliminary data.</text>
</comment>
<dbReference type="InterPro" id="IPR013106">
    <property type="entry name" value="Ig_V-set"/>
</dbReference>
<dbReference type="PROSITE" id="PS50835">
    <property type="entry name" value="IG_LIKE"/>
    <property type="match status" value="2"/>
</dbReference>
<dbReference type="InterPro" id="IPR050150">
    <property type="entry name" value="IgV_Light_Chain"/>
</dbReference>
<dbReference type="InterPro" id="IPR003599">
    <property type="entry name" value="Ig_sub"/>
</dbReference>
<dbReference type="InterPro" id="IPR003598">
    <property type="entry name" value="Ig_sub2"/>
</dbReference>
<proteinExistence type="predicted"/>
<dbReference type="Gene3D" id="2.60.40.10">
    <property type="entry name" value="Immunoglobulins"/>
    <property type="match status" value="6"/>
</dbReference>
<dbReference type="EMBL" id="CAJRST010005557">
    <property type="protein sequence ID" value="CAG5888373.1"/>
    <property type="molecule type" value="Genomic_DNA"/>
</dbReference>
<feature type="non-terminal residue" evidence="2">
    <location>
        <position position="1"/>
    </location>
</feature>
<dbReference type="OrthoDB" id="6103117at2759"/>
<dbReference type="AlphaFoldDB" id="A0A8S4AY50"/>
<dbReference type="InterPro" id="IPR013783">
    <property type="entry name" value="Ig-like_fold"/>
</dbReference>
<sequence length="467" mass="51381">QNVHNNNHLAWYQQRDGEKPKLLFHYVGSRVSGTPSRFTDGGSNSDFTLTISGVQAEDAAVFFCQSFHVINKSRGQVTVTQPGAVSSAVGGSVTISCKTSQNVNGNNYLSWYQQRDGEKPKLLIYYASSRASGIPSRFTGSGSNSDFTLTISGVQAEDAAVYYCMGEFYINSSSAEITLTQTPGSQSVSPRQTVSIKCKSSRLIGDDINWYLQKSGEAPKLLISDTTARQSGVPERFRAKAAQTDFTLTISGVEPEDAGVYYCQQHNSYPFTHQNVYVWSGYHRLHWYQQRDGEKPKLLIHSASHTVSGTPSRFTGSGSNSDFTLTISGVQAEDAAVYFCQSFHAINNFTLIISGVQAEDAAVYYCQSFHYINSDVRPSLTVLSPSDEELQKGKATLMCLADKGFPSDWTLSVAIVTEVQEGMRGVHFIMTLLPPVGEELNKLKAEHICLSYKDKSLDKLDSYFNSS</sequence>
<dbReference type="InterPro" id="IPR036179">
    <property type="entry name" value="Ig-like_dom_sf"/>
</dbReference>
<dbReference type="SUPFAM" id="SSF48726">
    <property type="entry name" value="Immunoglobulin"/>
    <property type="match status" value="5"/>
</dbReference>
<dbReference type="Proteomes" id="UP000677803">
    <property type="component" value="Unassembled WGS sequence"/>
</dbReference>
<feature type="non-terminal residue" evidence="2">
    <location>
        <position position="467"/>
    </location>
</feature>
<dbReference type="FunFam" id="2.60.40.10:FF:002792">
    <property type="entry name" value="Uncharacterized protein"/>
    <property type="match status" value="1"/>
</dbReference>
<accession>A0A8S4AY50</accession>
<dbReference type="SMART" id="SM00409">
    <property type="entry name" value="IG"/>
    <property type="match status" value="4"/>
</dbReference>
<dbReference type="Pfam" id="PF07686">
    <property type="entry name" value="V-set"/>
    <property type="match status" value="4"/>
</dbReference>
<dbReference type="SMART" id="SM00406">
    <property type="entry name" value="IGv"/>
    <property type="match status" value="4"/>
</dbReference>
<reference evidence="2" key="1">
    <citation type="submission" date="2021-05" db="EMBL/GenBank/DDBJ databases">
        <authorList>
            <person name="Tigano A."/>
        </authorList>
    </citation>
    <scope>NUCLEOTIDE SEQUENCE</scope>
</reference>
<dbReference type="InterPro" id="IPR007110">
    <property type="entry name" value="Ig-like_dom"/>
</dbReference>
<gene>
    <name evidence="2" type="ORF">MMEN_LOCUS6117</name>
</gene>
<protein>
    <submittedName>
        <fullName evidence="2">(Atlantic silverside) hypothetical protein</fullName>
    </submittedName>
</protein>
<keyword evidence="3" id="KW-1185">Reference proteome</keyword>
<feature type="domain" description="Ig-like" evidence="1">
    <location>
        <begin position="75"/>
        <end position="180"/>
    </location>
</feature>